<evidence type="ECO:0000313" key="7">
    <source>
        <dbReference type="EMBL" id="GAA4301929.1"/>
    </source>
</evidence>
<feature type="DNA-binding region" description="H-T-H motif" evidence="5">
    <location>
        <begin position="31"/>
        <end position="50"/>
    </location>
</feature>
<keyword evidence="8" id="KW-1185">Reference proteome</keyword>
<dbReference type="Gene3D" id="1.10.10.60">
    <property type="entry name" value="Homeodomain-like"/>
    <property type="match status" value="1"/>
</dbReference>
<feature type="domain" description="HTH tetR-type" evidence="6">
    <location>
        <begin position="8"/>
        <end position="68"/>
    </location>
</feature>
<dbReference type="SUPFAM" id="SSF48498">
    <property type="entry name" value="Tetracyclin repressor-like, C-terminal domain"/>
    <property type="match status" value="1"/>
</dbReference>
<keyword evidence="1" id="KW-0678">Repressor</keyword>
<dbReference type="InterPro" id="IPR001647">
    <property type="entry name" value="HTH_TetR"/>
</dbReference>
<evidence type="ECO:0000313" key="8">
    <source>
        <dbReference type="Proteomes" id="UP001501844"/>
    </source>
</evidence>
<dbReference type="Pfam" id="PF00440">
    <property type="entry name" value="TetR_N"/>
    <property type="match status" value="1"/>
</dbReference>
<proteinExistence type="predicted"/>
<dbReference type="InterPro" id="IPR050109">
    <property type="entry name" value="HTH-type_TetR-like_transc_reg"/>
</dbReference>
<evidence type="ECO:0000259" key="6">
    <source>
        <dbReference type="PROSITE" id="PS50977"/>
    </source>
</evidence>
<dbReference type="Pfam" id="PF17932">
    <property type="entry name" value="TetR_C_24"/>
    <property type="match status" value="1"/>
</dbReference>
<protein>
    <submittedName>
        <fullName evidence="7">TetR/AcrR family transcriptional regulator</fullName>
    </submittedName>
</protein>
<evidence type="ECO:0000256" key="4">
    <source>
        <dbReference type="ARBA" id="ARBA00023163"/>
    </source>
</evidence>
<evidence type="ECO:0000256" key="2">
    <source>
        <dbReference type="ARBA" id="ARBA00023015"/>
    </source>
</evidence>
<dbReference type="PANTHER" id="PTHR30055:SF175">
    <property type="entry name" value="HTH-TYPE TRANSCRIPTIONAL REPRESSOR KSTR2"/>
    <property type="match status" value="1"/>
</dbReference>
<dbReference type="InterPro" id="IPR036271">
    <property type="entry name" value="Tet_transcr_reg_TetR-rel_C_sf"/>
</dbReference>
<dbReference type="Gene3D" id="1.10.357.10">
    <property type="entry name" value="Tetracycline Repressor, domain 2"/>
    <property type="match status" value="1"/>
</dbReference>
<dbReference type="Proteomes" id="UP001501844">
    <property type="component" value="Unassembled WGS sequence"/>
</dbReference>
<dbReference type="InterPro" id="IPR009057">
    <property type="entry name" value="Homeodomain-like_sf"/>
</dbReference>
<gene>
    <name evidence="7" type="ORF">GCM10023183_13410</name>
</gene>
<dbReference type="PROSITE" id="PS50977">
    <property type="entry name" value="HTH_TETR_2"/>
    <property type="match status" value="1"/>
</dbReference>
<dbReference type="PANTHER" id="PTHR30055">
    <property type="entry name" value="HTH-TYPE TRANSCRIPTIONAL REGULATOR RUTR"/>
    <property type="match status" value="1"/>
</dbReference>
<evidence type="ECO:0000256" key="1">
    <source>
        <dbReference type="ARBA" id="ARBA00022491"/>
    </source>
</evidence>
<evidence type="ECO:0000256" key="3">
    <source>
        <dbReference type="ARBA" id="ARBA00023125"/>
    </source>
</evidence>
<dbReference type="SUPFAM" id="SSF46689">
    <property type="entry name" value="Homeodomain-like"/>
    <property type="match status" value="1"/>
</dbReference>
<comment type="caution">
    <text evidence="7">The sequence shown here is derived from an EMBL/GenBank/DDBJ whole genome shotgun (WGS) entry which is preliminary data.</text>
</comment>
<dbReference type="PRINTS" id="PR00455">
    <property type="entry name" value="HTHTETR"/>
</dbReference>
<dbReference type="EMBL" id="BAABGX010000001">
    <property type="protein sequence ID" value="GAA4301929.1"/>
    <property type="molecule type" value="Genomic_DNA"/>
</dbReference>
<dbReference type="InterPro" id="IPR041490">
    <property type="entry name" value="KstR2_TetR_C"/>
</dbReference>
<accession>A0ABP8FF63</accession>
<keyword evidence="2" id="KW-0805">Transcription regulation</keyword>
<evidence type="ECO:0000256" key="5">
    <source>
        <dbReference type="PROSITE-ProRule" id="PRU00335"/>
    </source>
</evidence>
<reference evidence="8" key="1">
    <citation type="journal article" date="2019" name="Int. J. Syst. Evol. Microbiol.">
        <title>The Global Catalogue of Microorganisms (GCM) 10K type strain sequencing project: providing services to taxonomists for standard genome sequencing and annotation.</title>
        <authorList>
            <consortium name="The Broad Institute Genomics Platform"/>
            <consortium name="The Broad Institute Genome Sequencing Center for Infectious Disease"/>
            <person name="Wu L."/>
            <person name="Ma J."/>
        </authorList>
    </citation>
    <scope>NUCLEOTIDE SEQUENCE [LARGE SCALE GENOMIC DNA]</scope>
    <source>
        <strain evidence="8">JCM 17917</strain>
    </source>
</reference>
<name>A0ABP8FF63_9BACT</name>
<keyword evidence="3 5" id="KW-0238">DNA-binding</keyword>
<organism evidence="7 8">
    <name type="scientific">Nibribacter koreensis</name>
    <dbReference type="NCBI Taxonomy" id="1084519"/>
    <lineage>
        <taxon>Bacteria</taxon>
        <taxon>Pseudomonadati</taxon>
        <taxon>Bacteroidota</taxon>
        <taxon>Cytophagia</taxon>
        <taxon>Cytophagales</taxon>
        <taxon>Hymenobacteraceae</taxon>
        <taxon>Nibribacter</taxon>
    </lineage>
</organism>
<keyword evidence="4" id="KW-0804">Transcription</keyword>
<sequence>MLNTTNTMSRKEQIDQVATSLFRSRGFAATTMRDLALELGIEAGSLYSHIKSKEDILQRVCFRMADAFVAAFEQVQNQAVPASEKLQLAVAAHVRVLTQNPEAAGVFLNEWKHLSEPTLSKFSQMRHRYEEGFREIVREGIANGEFRVTDEKFVVLTLLSSLNWLHTWYKPEGKMNPDQIADYLSNLLLNGLLNTELHAQNA</sequence>